<accession>A0AAW0ETI2</accession>
<proteinExistence type="predicted"/>
<protein>
    <submittedName>
        <fullName evidence="3">Trypanosome basal body component protein</fullName>
    </submittedName>
</protein>
<feature type="region of interest" description="Disordered" evidence="2">
    <location>
        <begin position="845"/>
        <end position="865"/>
    </location>
</feature>
<feature type="compositionally biased region" description="Low complexity" evidence="2">
    <location>
        <begin position="340"/>
        <end position="350"/>
    </location>
</feature>
<comment type="caution">
    <text evidence="3">The sequence shown here is derived from an EMBL/GenBank/DDBJ whole genome shotgun (WGS) entry which is preliminary data.</text>
</comment>
<feature type="coiled-coil region" evidence="1">
    <location>
        <begin position="630"/>
        <end position="766"/>
    </location>
</feature>
<feature type="compositionally biased region" description="Basic and acidic residues" evidence="2">
    <location>
        <begin position="849"/>
        <end position="864"/>
    </location>
</feature>
<feature type="coiled-coil region" evidence="1">
    <location>
        <begin position="238"/>
        <end position="272"/>
    </location>
</feature>
<evidence type="ECO:0000313" key="3">
    <source>
        <dbReference type="EMBL" id="KAK7197019.1"/>
    </source>
</evidence>
<dbReference type="SUPFAM" id="SSF57997">
    <property type="entry name" value="Tropomyosin"/>
    <property type="match status" value="1"/>
</dbReference>
<evidence type="ECO:0000313" key="4">
    <source>
        <dbReference type="Proteomes" id="UP001430356"/>
    </source>
</evidence>
<evidence type="ECO:0000256" key="1">
    <source>
        <dbReference type="SAM" id="Coils"/>
    </source>
</evidence>
<dbReference type="EMBL" id="JAECZO010000093">
    <property type="protein sequence ID" value="KAK7197019.1"/>
    <property type="molecule type" value="Genomic_DNA"/>
</dbReference>
<sequence length="1435" mass="161583">MISDEAPTSAAVTGGHVDQLLEEYLRVINDKDDRIHRLLRQLQENETAAAKRDKTSAAKQQQLSEQLRGTAKKLKETQAQLEQEEQSTRALVFNCEALKRQLQESDERSAAQVAAATEAAARHARLERELSDVSATLAALRVENTACSEERAAAQHLAALQSTTVADLKAELGSATRSLEEARALSHELQSKMQEMMPHREHVSTVAALEAKWESERTQRATEVERLREALSGGELSHRATQHALRKAQQDVEELTALLQAATKGHEAAKQQLATTAATALQTDKELREEAARCRRASAASAERVDELERSLERAQDALHRTAAELQAVSLQHERLKAATEAAQAAAQEQLRSQHAQLQQGRDDAERARRLLDAKERAVGDGAEALIRAREEANRVQADARERLATATAAAAARAEECARVQQQLSRAQADLAEAQRRTAAEERSMGQKLEELQAGVQRLHGQLRDREEEARRTELVHSKEMQKAQHEHALAVEDTRRRHEGEVRELQARLELARAELSERAGGSKGLEKELHHVAEVRQEMRGEVQKLLGTLEAKEAAIDGLRREIERRQAEVAQLTQRLAEHERGESTWRQRLEEAERVRLDSIAASDRAAEALATMRAAAEKSAAAVAAVEARLSAKESAIAALRRDVEECAEAKQLAFKEVMVERAHRDKLALSLAAAEERVGKAELELRAAVQEQQRLRRAVEDGAEEARRLRADAEQRDAECARLTRHAADVESLARHTAEELRQTIQERDETIQRLRAEQATVLPHLNEERSKSLVLQERLQHQQEMSRTHMDQAEQRIRALEAAATGCEAELAALQSEKRRAEEQLLESHAEVAALTGTLDSREQKYQQRKEETRKSLQQAEEARAAAADALQRAEAQTAAADTIRAKYKHEKAKMESLLQRMEERVRESARREKEDHERAEDTAARLAEAEEALRRANEALDSRVSEVKARYEEVCRQQEESCRAAASDVSAAEQLARSLQAQLHEAQRRAVSAESSRRDLQRHVAVARAVALEDYAEEAIDMKRACMDLVLRAHRSSVARTVSATRDGWSVATTAAAVLHDGVRDAERHLARVHQEHQSEMRAMQEAHQRRLEAAAAEHREAVARLQRELAEAERRADAAKRCDGDRDDRARAAQDSLERVTAQLEAEKRQTALLRDRVAAEEARRSSDARGAEEARHGLQRSHDKLKRQLDDRVAEQKHSEDELRELRAEVAALQRVLAEREREAKQVVDQRAGQEQERLVSAVAAREAAEQRCGELHKQLNFMRGQLETARLSHERVVSEHQATQRARDTRLDAAHAELATAVAERRRFQREAEGLEERVRELTKEVQMLRRQEADVLGQLQARKAELSALRERCANVESLKCISEASLAETQARERDLMEKIEELRSAQHLMQLCFDKQQEQLEVGRRLRQQDTLHRARRSP</sequence>
<evidence type="ECO:0000256" key="2">
    <source>
        <dbReference type="SAM" id="MobiDB-lite"/>
    </source>
</evidence>
<feature type="region of interest" description="Disordered" evidence="2">
    <location>
        <begin position="1124"/>
        <end position="1146"/>
    </location>
</feature>
<feature type="region of interest" description="Disordered" evidence="2">
    <location>
        <begin position="340"/>
        <end position="365"/>
    </location>
</feature>
<feature type="coiled-coil region" evidence="1">
    <location>
        <begin position="21"/>
        <end position="91"/>
    </location>
</feature>
<organism evidence="3 4">
    <name type="scientific">Novymonas esmeraldas</name>
    <dbReference type="NCBI Taxonomy" id="1808958"/>
    <lineage>
        <taxon>Eukaryota</taxon>
        <taxon>Discoba</taxon>
        <taxon>Euglenozoa</taxon>
        <taxon>Kinetoplastea</taxon>
        <taxon>Metakinetoplastina</taxon>
        <taxon>Trypanosomatida</taxon>
        <taxon>Trypanosomatidae</taxon>
        <taxon>Novymonas</taxon>
    </lineage>
</organism>
<gene>
    <name evidence="3" type="ORF">NESM_000645700</name>
</gene>
<feature type="coiled-coil region" evidence="1">
    <location>
        <begin position="1304"/>
        <end position="1401"/>
    </location>
</feature>
<feature type="coiled-coil region" evidence="1">
    <location>
        <begin position="123"/>
        <end position="185"/>
    </location>
</feature>
<feature type="compositionally biased region" description="Polar residues" evidence="2">
    <location>
        <begin position="351"/>
        <end position="360"/>
    </location>
</feature>
<feature type="region of interest" description="Disordered" evidence="2">
    <location>
        <begin position="1166"/>
        <end position="1214"/>
    </location>
</feature>
<reference evidence="3 4" key="1">
    <citation type="journal article" date="2021" name="MBio">
        <title>A New Model Trypanosomatid, Novymonas esmeraldas: Genomic Perception of Its 'Candidatus Pandoraea novymonadis' Endosymbiont.</title>
        <authorList>
            <person name="Zakharova A."/>
            <person name="Saura A."/>
            <person name="Butenko A."/>
            <person name="Podesvova L."/>
            <person name="Warmusova S."/>
            <person name="Kostygov A.Y."/>
            <person name="Nenarokova A."/>
            <person name="Lukes J."/>
            <person name="Opperdoes F.R."/>
            <person name="Yurchenko V."/>
        </authorList>
    </citation>
    <scope>NUCLEOTIDE SEQUENCE [LARGE SCALE GENOMIC DNA]</scope>
    <source>
        <strain evidence="3 4">E262AT.01</strain>
    </source>
</reference>
<name>A0AAW0ETI2_9TRYP</name>
<dbReference type="Proteomes" id="UP001430356">
    <property type="component" value="Unassembled WGS sequence"/>
</dbReference>
<keyword evidence="1" id="KW-0175">Coiled coil</keyword>
<keyword evidence="4" id="KW-1185">Reference proteome</keyword>